<evidence type="ECO:0000313" key="2">
    <source>
        <dbReference type="Proteomes" id="UP001521184"/>
    </source>
</evidence>
<evidence type="ECO:0008006" key="3">
    <source>
        <dbReference type="Google" id="ProtNLM"/>
    </source>
</evidence>
<protein>
    <recommendedName>
        <fullName evidence="3">RPW8 domain-containing protein</fullName>
    </recommendedName>
</protein>
<dbReference type="Proteomes" id="UP001521184">
    <property type="component" value="Unassembled WGS sequence"/>
</dbReference>
<evidence type="ECO:0000313" key="1">
    <source>
        <dbReference type="EMBL" id="KAL1641374.1"/>
    </source>
</evidence>
<accession>A0ABR3TNT0</accession>
<sequence>MEDTNRSKNLLPWRCFEIATYAVGSPTGKSGDHEMSGLEAFGAAASASQASVYIFEIISLIQSIREELREAPRRIQSELEHLDFLHFVVKSLEAHDLYRNNQVQNCLTRLRENISHLQKTLNHNLIYIKKKLLKRYWKAFKARKADNEILKQFSIIESDKSNLVLYITGTLGIDIRRMAESNPTEVSKANIG</sequence>
<dbReference type="EMBL" id="JAKEKT020000040">
    <property type="protein sequence ID" value="KAL1641374.1"/>
    <property type="molecule type" value="Genomic_DNA"/>
</dbReference>
<reference evidence="1 2" key="1">
    <citation type="journal article" date="2023" name="Plant Dis.">
        <title>First Report of Diplodia intermedia Causing Canker and Dieback Diseases on Apple Trees in Canada.</title>
        <authorList>
            <person name="Ellouze W."/>
            <person name="Ilyukhin E."/>
            <person name="Sulman M."/>
            <person name="Ali S."/>
        </authorList>
    </citation>
    <scope>NUCLEOTIDE SEQUENCE [LARGE SCALE GENOMIC DNA]</scope>
    <source>
        <strain evidence="1 2">M45-28</strain>
    </source>
</reference>
<proteinExistence type="predicted"/>
<gene>
    <name evidence="1" type="ORF">SLS58_006074</name>
</gene>
<name>A0ABR3TNT0_9PEZI</name>
<comment type="caution">
    <text evidence="1">The sequence shown here is derived from an EMBL/GenBank/DDBJ whole genome shotgun (WGS) entry which is preliminary data.</text>
</comment>
<organism evidence="1 2">
    <name type="scientific">Diplodia intermedia</name>
    <dbReference type="NCBI Taxonomy" id="856260"/>
    <lineage>
        <taxon>Eukaryota</taxon>
        <taxon>Fungi</taxon>
        <taxon>Dikarya</taxon>
        <taxon>Ascomycota</taxon>
        <taxon>Pezizomycotina</taxon>
        <taxon>Dothideomycetes</taxon>
        <taxon>Dothideomycetes incertae sedis</taxon>
        <taxon>Botryosphaeriales</taxon>
        <taxon>Botryosphaeriaceae</taxon>
        <taxon>Diplodia</taxon>
    </lineage>
</organism>
<keyword evidence="2" id="KW-1185">Reference proteome</keyword>